<evidence type="ECO:0000313" key="2">
    <source>
        <dbReference type="EMBL" id="GFN95491.1"/>
    </source>
</evidence>
<reference evidence="2 3" key="1">
    <citation type="journal article" date="2021" name="Elife">
        <title>Chloroplast acquisition without the gene transfer in kleptoplastic sea slugs, Plakobranchus ocellatus.</title>
        <authorList>
            <person name="Maeda T."/>
            <person name="Takahashi S."/>
            <person name="Yoshida T."/>
            <person name="Shimamura S."/>
            <person name="Takaki Y."/>
            <person name="Nagai Y."/>
            <person name="Toyoda A."/>
            <person name="Suzuki Y."/>
            <person name="Arimoto A."/>
            <person name="Ishii H."/>
            <person name="Satoh N."/>
            <person name="Nishiyama T."/>
            <person name="Hasebe M."/>
            <person name="Maruyama T."/>
            <person name="Minagawa J."/>
            <person name="Obokata J."/>
            <person name="Shigenobu S."/>
        </authorList>
    </citation>
    <scope>NUCLEOTIDE SEQUENCE [LARGE SCALE GENOMIC DNA]</scope>
</reference>
<feature type="region of interest" description="Disordered" evidence="1">
    <location>
        <begin position="63"/>
        <end position="84"/>
    </location>
</feature>
<keyword evidence="3" id="KW-1185">Reference proteome</keyword>
<name>A0AAV3ZJK5_9GAST</name>
<organism evidence="2 3">
    <name type="scientific">Plakobranchus ocellatus</name>
    <dbReference type="NCBI Taxonomy" id="259542"/>
    <lineage>
        <taxon>Eukaryota</taxon>
        <taxon>Metazoa</taxon>
        <taxon>Spiralia</taxon>
        <taxon>Lophotrochozoa</taxon>
        <taxon>Mollusca</taxon>
        <taxon>Gastropoda</taxon>
        <taxon>Heterobranchia</taxon>
        <taxon>Euthyneura</taxon>
        <taxon>Panpulmonata</taxon>
        <taxon>Sacoglossa</taxon>
        <taxon>Placobranchoidea</taxon>
        <taxon>Plakobranchidae</taxon>
        <taxon>Plakobranchus</taxon>
    </lineage>
</organism>
<gene>
    <name evidence="2" type="ORF">PoB_002199700</name>
</gene>
<evidence type="ECO:0000313" key="3">
    <source>
        <dbReference type="Proteomes" id="UP000735302"/>
    </source>
</evidence>
<accession>A0AAV3ZJK5</accession>
<dbReference type="AlphaFoldDB" id="A0AAV3ZJK5"/>
<evidence type="ECO:0000256" key="1">
    <source>
        <dbReference type="SAM" id="MobiDB-lite"/>
    </source>
</evidence>
<comment type="caution">
    <text evidence="2">The sequence shown here is derived from an EMBL/GenBank/DDBJ whole genome shotgun (WGS) entry which is preliminary data.</text>
</comment>
<dbReference type="EMBL" id="BLXT01002514">
    <property type="protein sequence ID" value="GFN95491.1"/>
    <property type="molecule type" value="Genomic_DNA"/>
</dbReference>
<dbReference type="Proteomes" id="UP000735302">
    <property type="component" value="Unassembled WGS sequence"/>
</dbReference>
<feature type="compositionally biased region" description="Polar residues" evidence="1">
    <location>
        <begin position="68"/>
        <end position="84"/>
    </location>
</feature>
<proteinExistence type="predicted"/>
<sequence length="84" mass="9682">MQDPHVKCPFLPPLTTFHRTKQCRWRRQVHKDMANTRQFGSLGPLQNLIPGWLRSQSMLTAPGRRFSTGKSPAKHTSLSLRFPN</sequence>
<protein>
    <submittedName>
        <fullName evidence="2">Uncharacterized protein</fullName>
    </submittedName>
</protein>